<dbReference type="Proteomes" id="UP001589894">
    <property type="component" value="Unassembled WGS sequence"/>
</dbReference>
<evidence type="ECO:0000256" key="1">
    <source>
        <dbReference type="SAM" id="MobiDB-lite"/>
    </source>
</evidence>
<evidence type="ECO:0008006" key="4">
    <source>
        <dbReference type="Google" id="ProtNLM"/>
    </source>
</evidence>
<feature type="compositionally biased region" description="Low complexity" evidence="1">
    <location>
        <begin position="41"/>
        <end position="56"/>
    </location>
</feature>
<organism evidence="2 3">
    <name type="scientific">Plantactinospora siamensis</name>
    <dbReference type="NCBI Taxonomy" id="555372"/>
    <lineage>
        <taxon>Bacteria</taxon>
        <taxon>Bacillati</taxon>
        <taxon>Actinomycetota</taxon>
        <taxon>Actinomycetes</taxon>
        <taxon>Micromonosporales</taxon>
        <taxon>Micromonosporaceae</taxon>
        <taxon>Plantactinospora</taxon>
    </lineage>
</organism>
<evidence type="ECO:0000313" key="3">
    <source>
        <dbReference type="Proteomes" id="UP001589894"/>
    </source>
</evidence>
<proteinExistence type="predicted"/>
<feature type="compositionally biased region" description="Pro residues" evidence="1">
    <location>
        <begin position="112"/>
        <end position="124"/>
    </location>
</feature>
<name>A0ABV6P340_9ACTN</name>
<feature type="non-terminal residue" evidence="2">
    <location>
        <position position="1"/>
    </location>
</feature>
<accession>A0ABV6P340</accession>
<protein>
    <recommendedName>
        <fullName evidence="4">Serine/threonine protein kinase</fullName>
    </recommendedName>
</protein>
<feature type="region of interest" description="Disordered" evidence="1">
    <location>
        <begin position="1"/>
        <end position="127"/>
    </location>
</feature>
<dbReference type="EMBL" id="JBHLUE010000025">
    <property type="protein sequence ID" value="MFC0567436.1"/>
    <property type="molecule type" value="Genomic_DNA"/>
</dbReference>
<evidence type="ECO:0000313" key="2">
    <source>
        <dbReference type="EMBL" id="MFC0567436.1"/>
    </source>
</evidence>
<sequence>WPATQAGPPPHAPWPATQAGPPPHAPWPATQAGPPWPATQGGPPAFLPAAPGSWSPLPAPAALPPGAAPQPTSPASPHPQAGRGGAGPAGSAPPVPAPERRRTRRRDRRPAAPQPPAAPPPGWRPPTGYVPVPVRRRRRWPWLLLLVVACCCACPGYFGRPMWQQYPASASVPDEVADLTLRDDATSQRATQQLEQDMRIAHTFAEQTFAAVYAAPGGKRVTVFGATGFRLSPDQDVTAEVNRLTETYALTEVAAVPTDQRGEYRRCGVGEAGDTPVVLCTWADHGSLGTGLFTGRSIPDSAALLDRLRSAIVTRG</sequence>
<reference evidence="2 3" key="1">
    <citation type="submission" date="2024-09" db="EMBL/GenBank/DDBJ databases">
        <authorList>
            <person name="Sun Q."/>
            <person name="Mori K."/>
        </authorList>
    </citation>
    <scope>NUCLEOTIDE SEQUENCE [LARGE SCALE GENOMIC DNA]</scope>
    <source>
        <strain evidence="2 3">TBRC 2205</strain>
    </source>
</reference>
<feature type="compositionally biased region" description="Pro residues" evidence="1">
    <location>
        <begin position="57"/>
        <end position="77"/>
    </location>
</feature>
<comment type="caution">
    <text evidence="2">The sequence shown here is derived from an EMBL/GenBank/DDBJ whole genome shotgun (WGS) entry which is preliminary data.</text>
</comment>
<keyword evidence="3" id="KW-1185">Reference proteome</keyword>
<gene>
    <name evidence="2" type="ORF">ACFFHU_25270</name>
</gene>